<evidence type="ECO:0000313" key="3">
    <source>
        <dbReference type="Proteomes" id="UP001190700"/>
    </source>
</evidence>
<protein>
    <submittedName>
        <fullName evidence="2">Uncharacterized protein</fullName>
    </submittedName>
</protein>
<organism evidence="2 3">
    <name type="scientific">Cymbomonas tetramitiformis</name>
    <dbReference type="NCBI Taxonomy" id="36881"/>
    <lineage>
        <taxon>Eukaryota</taxon>
        <taxon>Viridiplantae</taxon>
        <taxon>Chlorophyta</taxon>
        <taxon>Pyramimonadophyceae</taxon>
        <taxon>Pyramimonadales</taxon>
        <taxon>Pyramimonadaceae</taxon>
        <taxon>Cymbomonas</taxon>
    </lineage>
</organism>
<evidence type="ECO:0000256" key="1">
    <source>
        <dbReference type="SAM" id="MobiDB-lite"/>
    </source>
</evidence>
<dbReference type="EMBL" id="LGRX02035130">
    <property type="protein sequence ID" value="KAK3236196.1"/>
    <property type="molecule type" value="Genomic_DNA"/>
</dbReference>
<gene>
    <name evidence="2" type="ORF">CYMTET_53651</name>
</gene>
<sequence length="257" mass="26637">MDGVVSAFQTAFDDEDDGAFAELCKQHNQPLVRGESEPFTYPEALGIGLRAQYAGLARSDSPSADMRDALAEARGIQSSLQSAAARAGGSGAPLASSLNLGRTALPPVVSDVPPPTQEDERPPALPESDGTMYPVSACDPARFEAPFASINFMDNVFGQVGLPDASLNACSVVRPLAVYDPEMSVIDDEDSASDDGSDGWASEGSHSPLCPSCRSGTPSEVPELDVICLASAHVPCMCFSSSGVGGTGFTDRLAYLG</sequence>
<dbReference type="AlphaFoldDB" id="A0AAE0EPV0"/>
<accession>A0AAE0EPV0</accession>
<dbReference type="Proteomes" id="UP001190700">
    <property type="component" value="Unassembled WGS sequence"/>
</dbReference>
<proteinExistence type="predicted"/>
<keyword evidence="3" id="KW-1185">Reference proteome</keyword>
<feature type="compositionally biased region" description="Acidic residues" evidence="1">
    <location>
        <begin position="187"/>
        <end position="197"/>
    </location>
</feature>
<feature type="region of interest" description="Disordered" evidence="1">
    <location>
        <begin position="187"/>
        <end position="214"/>
    </location>
</feature>
<feature type="region of interest" description="Disordered" evidence="1">
    <location>
        <begin position="105"/>
        <end position="132"/>
    </location>
</feature>
<comment type="caution">
    <text evidence="2">The sequence shown here is derived from an EMBL/GenBank/DDBJ whole genome shotgun (WGS) entry which is preliminary data.</text>
</comment>
<evidence type="ECO:0000313" key="2">
    <source>
        <dbReference type="EMBL" id="KAK3236196.1"/>
    </source>
</evidence>
<reference evidence="2 3" key="1">
    <citation type="journal article" date="2015" name="Genome Biol. Evol.">
        <title>Comparative Genomics of a Bacterivorous Green Alga Reveals Evolutionary Causalities and Consequences of Phago-Mixotrophic Mode of Nutrition.</title>
        <authorList>
            <person name="Burns J.A."/>
            <person name="Paasch A."/>
            <person name="Narechania A."/>
            <person name="Kim E."/>
        </authorList>
    </citation>
    <scope>NUCLEOTIDE SEQUENCE [LARGE SCALE GENOMIC DNA]</scope>
    <source>
        <strain evidence="2 3">PLY_AMNH</strain>
    </source>
</reference>
<name>A0AAE0EPV0_9CHLO</name>